<dbReference type="InterPro" id="IPR029044">
    <property type="entry name" value="Nucleotide-diphossugar_trans"/>
</dbReference>
<dbReference type="Pfam" id="PF00535">
    <property type="entry name" value="Glycos_transf_2"/>
    <property type="match status" value="1"/>
</dbReference>
<comment type="caution">
    <text evidence="2">The sequence shown here is derived from an EMBL/GenBank/DDBJ whole genome shotgun (WGS) entry which is preliminary data.</text>
</comment>
<name>A0A537J4L0_9BACT</name>
<evidence type="ECO:0000313" key="3">
    <source>
        <dbReference type="Proteomes" id="UP000320048"/>
    </source>
</evidence>
<protein>
    <submittedName>
        <fullName evidence="2">Glycosyltransferase</fullName>
    </submittedName>
</protein>
<accession>A0A537J4L0</accession>
<evidence type="ECO:0000259" key="1">
    <source>
        <dbReference type="Pfam" id="PF00535"/>
    </source>
</evidence>
<dbReference type="EMBL" id="VBAO01000369">
    <property type="protein sequence ID" value="TMI78488.1"/>
    <property type="molecule type" value="Genomic_DNA"/>
</dbReference>
<dbReference type="GO" id="GO:0016740">
    <property type="term" value="F:transferase activity"/>
    <property type="evidence" value="ECO:0007669"/>
    <property type="project" value="UniProtKB-KW"/>
</dbReference>
<dbReference type="Proteomes" id="UP000320048">
    <property type="component" value="Unassembled WGS sequence"/>
</dbReference>
<dbReference type="AlphaFoldDB" id="A0A537J4L0"/>
<dbReference type="Gene3D" id="3.90.550.10">
    <property type="entry name" value="Spore Coat Polysaccharide Biosynthesis Protein SpsA, Chain A"/>
    <property type="match status" value="1"/>
</dbReference>
<sequence length="306" mass="33806">MTLAPVRLGTFIRSTSSGSRAGAIVRTARNSRHTIPRAGGSSARIAARVATRIAGSQVWLVLPAYNEAENLPPLLGRVGAAWSGRLRFRVLVVDDGSRDDTAEVAETMAGRLPVEVIRHERNRGLAAAIRTGIREVCRRARDGDVVVTMDADNSHPPELVPLMIERLQAGHDIVIASRFVPGAREEGVPWRRRLLSRAAGMVFRAVCPIPGVRDYTTGFRAYRAAVLKELWGRHGDRLIEAAAFSVMTELLLKARTLRPRIAEVPLVLRYDLKGGASKMRLGRTLRDYARLLGRELRPHRLTRRAA</sequence>
<evidence type="ECO:0000313" key="2">
    <source>
        <dbReference type="EMBL" id="TMI78488.1"/>
    </source>
</evidence>
<gene>
    <name evidence="2" type="ORF">E6H04_12345</name>
</gene>
<dbReference type="PANTHER" id="PTHR48090">
    <property type="entry name" value="UNDECAPRENYL-PHOSPHATE 4-DEOXY-4-FORMAMIDO-L-ARABINOSE TRANSFERASE-RELATED"/>
    <property type="match status" value="1"/>
</dbReference>
<dbReference type="InterPro" id="IPR050256">
    <property type="entry name" value="Glycosyltransferase_2"/>
</dbReference>
<keyword evidence="2" id="KW-0808">Transferase</keyword>
<feature type="domain" description="Glycosyltransferase 2-like" evidence="1">
    <location>
        <begin position="60"/>
        <end position="231"/>
    </location>
</feature>
<proteinExistence type="predicted"/>
<dbReference type="InterPro" id="IPR001173">
    <property type="entry name" value="Glyco_trans_2-like"/>
</dbReference>
<organism evidence="2 3">
    <name type="scientific">Candidatus Segetimicrobium genomatis</name>
    <dbReference type="NCBI Taxonomy" id="2569760"/>
    <lineage>
        <taxon>Bacteria</taxon>
        <taxon>Bacillati</taxon>
        <taxon>Candidatus Sysuimicrobiota</taxon>
        <taxon>Candidatus Sysuimicrobiia</taxon>
        <taxon>Candidatus Sysuimicrobiales</taxon>
        <taxon>Candidatus Segetimicrobiaceae</taxon>
        <taxon>Candidatus Segetimicrobium</taxon>
    </lineage>
</organism>
<dbReference type="PANTHER" id="PTHR48090:SF7">
    <property type="entry name" value="RFBJ PROTEIN"/>
    <property type="match status" value="1"/>
</dbReference>
<reference evidence="2 3" key="1">
    <citation type="journal article" date="2019" name="Nat. Microbiol.">
        <title>Mediterranean grassland soil C-N compound turnover is dependent on rainfall and depth, and is mediated by genomically divergent microorganisms.</title>
        <authorList>
            <person name="Diamond S."/>
            <person name="Andeer P.F."/>
            <person name="Li Z."/>
            <person name="Crits-Christoph A."/>
            <person name="Burstein D."/>
            <person name="Anantharaman K."/>
            <person name="Lane K.R."/>
            <person name="Thomas B.C."/>
            <person name="Pan C."/>
            <person name="Northen T.R."/>
            <person name="Banfield J.F."/>
        </authorList>
    </citation>
    <scope>NUCLEOTIDE SEQUENCE [LARGE SCALE GENOMIC DNA]</scope>
    <source>
        <strain evidence="2">NP_7</strain>
    </source>
</reference>
<dbReference type="SUPFAM" id="SSF53448">
    <property type="entry name" value="Nucleotide-diphospho-sugar transferases"/>
    <property type="match status" value="1"/>
</dbReference>